<dbReference type="InterPro" id="IPR020084">
    <property type="entry name" value="NUDIX_hydrolase_CS"/>
</dbReference>
<evidence type="ECO:0000259" key="10">
    <source>
        <dbReference type="PROSITE" id="PS51462"/>
    </source>
</evidence>
<evidence type="ECO:0000256" key="1">
    <source>
        <dbReference type="ARBA" id="ARBA00001946"/>
    </source>
</evidence>
<dbReference type="RefSeq" id="WP_255971886.1">
    <property type="nucleotide sequence ID" value="NZ_JANFQF010000018.1"/>
</dbReference>
<protein>
    <recommendedName>
        <fullName evidence="4">NAD(+) diphosphatase</fullName>
        <ecNumber evidence="4">3.6.1.22</ecNumber>
    </recommendedName>
</protein>
<keyword evidence="5" id="KW-0479">Metal-binding</keyword>
<evidence type="ECO:0000256" key="7">
    <source>
        <dbReference type="ARBA" id="ARBA00022842"/>
    </source>
</evidence>
<keyword evidence="8" id="KW-0520">NAD</keyword>
<keyword evidence="6 11" id="KW-0378">Hydrolase</keyword>
<dbReference type="SUPFAM" id="SSF55811">
    <property type="entry name" value="Nudix"/>
    <property type="match status" value="1"/>
</dbReference>
<organism evidence="11 12">
    <name type="scientific">Rhodococcus tibetensis</name>
    <dbReference type="NCBI Taxonomy" id="2965064"/>
    <lineage>
        <taxon>Bacteria</taxon>
        <taxon>Bacillati</taxon>
        <taxon>Actinomycetota</taxon>
        <taxon>Actinomycetes</taxon>
        <taxon>Mycobacteriales</taxon>
        <taxon>Nocardiaceae</taxon>
        <taxon>Rhodococcus</taxon>
    </lineage>
</organism>
<dbReference type="PROSITE" id="PS51462">
    <property type="entry name" value="NUDIX"/>
    <property type="match status" value="1"/>
</dbReference>
<keyword evidence="12" id="KW-1185">Reference proteome</keyword>
<reference evidence="11 12" key="1">
    <citation type="submission" date="2022-07" db="EMBL/GenBank/DDBJ databases">
        <title>Degradation activity of malathion, p-nitrophenol and potential low-temperature adaptation strategy of Rhodococcus sp. FXJ9.536.</title>
        <authorList>
            <person name="Huang J."/>
            <person name="Huang Y."/>
        </authorList>
    </citation>
    <scope>NUCLEOTIDE SEQUENCE [LARGE SCALE GENOMIC DNA]</scope>
    <source>
        <strain evidence="11 12">FXJ9.536</strain>
    </source>
</reference>
<dbReference type="EMBL" id="JANFQF010000018">
    <property type="protein sequence ID" value="MCQ4121393.1"/>
    <property type="molecule type" value="Genomic_DNA"/>
</dbReference>
<dbReference type="Pfam" id="PF09296">
    <property type="entry name" value="NUDIX-like"/>
    <property type="match status" value="1"/>
</dbReference>
<dbReference type="InterPro" id="IPR049734">
    <property type="entry name" value="NudC-like_C"/>
</dbReference>
<comment type="similarity">
    <text evidence="3">Belongs to the Nudix hydrolase family. NudC subfamily.</text>
</comment>
<feature type="domain" description="Nudix hydrolase" evidence="10">
    <location>
        <begin position="155"/>
        <end position="280"/>
    </location>
</feature>
<dbReference type="InterPro" id="IPR050241">
    <property type="entry name" value="NAD-cap_RNA_hydrolase_NudC"/>
</dbReference>
<evidence type="ECO:0000256" key="4">
    <source>
        <dbReference type="ARBA" id="ARBA00012381"/>
    </source>
</evidence>
<dbReference type="GO" id="GO:0016787">
    <property type="term" value="F:hydrolase activity"/>
    <property type="evidence" value="ECO:0007669"/>
    <property type="project" value="UniProtKB-KW"/>
</dbReference>
<dbReference type="EC" id="3.6.1.22" evidence="4"/>
<evidence type="ECO:0000256" key="8">
    <source>
        <dbReference type="ARBA" id="ARBA00023027"/>
    </source>
</evidence>
<dbReference type="Gene3D" id="3.90.79.10">
    <property type="entry name" value="Nucleoside Triphosphate Pyrophosphohydrolase"/>
    <property type="match status" value="1"/>
</dbReference>
<comment type="cofactor">
    <cofactor evidence="2">
        <name>Zn(2+)</name>
        <dbReference type="ChEBI" id="CHEBI:29105"/>
    </cofactor>
</comment>
<accession>A0ABT1QIB8</accession>
<evidence type="ECO:0000256" key="2">
    <source>
        <dbReference type="ARBA" id="ARBA00001947"/>
    </source>
</evidence>
<sequence>MTAFRLTETPLLSRSAVGRAEELRSDSHALLAGWQDAVLLRVNHRGQVLVDDEGLVFGAATELGPEPVRGAVFLGIRKDRHVWAMRVQAMTGKLADLRVLGGTLDDADAGLLTGAIAMLNWHDSASFSALDGAASEPSMSGWSRISTTTGHEEFPRTDPAVICLVHDDGDRVLLARQPTWPPRRFSILAGFVEAGESLETCVVREIKEEVGLEVRDVHYLGSQPWPFPRSVMIGFSAVGDPDAALVFADGEIAEARWFTRDEVRRALEFGDWASDADAPLLLPGSISIARGMIESWAGADRGTAASNA</sequence>
<dbReference type="Proteomes" id="UP001524501">
    <property type="component" value="Unassembled WGS sequence"/>
</dbReference>
<proteinExistence type="inferred from homology"/>
<comment type="cofactor">
    <cofactor evidence="1">
        <name>Mg(2+)</name>
        <dbReference type="ChEBI" id="CHEBI:18420"/>
    </cofactor>
</comment>
<dbReference type="InterPro" id="IPR015375">
    <property type="entry name" value="NADH_PPase-like_N"/>
</dbReference>
<evidence type="ECO:0000313" key="12">
    <source>
        <dbReference type="Proteomes" id="UP001524501"/>
    </source>
</evidence>
<dbReference type="PANTHER" id="PTHR42904">
    <property type="entry name" value="NUDIX HYDROLASE, NUDC SUBFAMILY"/>
    <property type="match status" value="1"/>
</dbReference>
<evidence type="ECO:0000256" key="6">
    <source>
        <dbReference type="ARBA" id="ARBA00022801"/>
    </source>
</evidence>
<name>A0ABT1QIB8_9NOCA</name>
<dbReference type="Gene3D" id="3.90.79.20">
    <property type="match status" value="1"/>
</dbReference>
<keyword evidence="7" id="KW-0460">Magnesium</keyword>
<dbReference type="PROSITE" id="PS00893">
    <property type="entry name" value="NUDIX_BOX"/>
    <property type="match status" value="1"/>
</dbReference>
<comment type="catalytic activity">
    <reaction evidence="9">
        <text>a 5'-end NAD(+)-phospho-ribonucleoside in mRNA + H2O = a 5'-end phospho-adenosine-phospho-ribonucleoside in mRNA + beta-nicotinamide D-ribonucleotide + 2 H(+)</text>
        <dbReference type="Rhea" id="RHEA:60876"/>
        <dbReference type="Rhea" id="RHEA-COMP:15698"/>
        <dbReference type="Rhea" id="RHEA-COMP:15719"/>
        <dbReference type="ChEBI" id="CHEBI:14649"/>
        <dbReference type="ChEBI" id="CHEBI:15377"/>
        <dbReference type="ChEBI" id="CHEBI:15378"/>
        <dbReference type="ChEBI" id="CHEBI:144029"/>
        <dbReference type="ChEBI" id="CHEBI:144051"/>
    </reaction>
    <physiologicalReaction direction="left-to-right" evidence="9">
        <dbReference type="Rhea" id="RHEA:60877"/>
    </physiologicalReaction>
</comment>
<evidence type="ECO:0000256" key="5">
    <source>
        <dbReference type="ARBA" id="ARBA00022723"/>
    </source>
</evidence>
<dbReference type="InterPro" id="IPR015797">
    <property type="entry name" value="NUDIX_hydrolase-like_dom_sf"/>
</dbReference>
<dbReference type="CDD" id="cd03429">
    <property type="entry name" value="NUDIX_NADH_pyrophosphatase_Nudt13"/>
    <property type="match status" value="1"/>
</dbReference>
<dbReference type="Pfam" id="PF00293">
    <property type="entry name" value="NUDIX"/>
    <property type="match status" value="1"/>
</dbReference>
<evidence type="ECO:0000313" key="11">
    <source>
        <dbReference type="EMBL" id="MCQ4121393.1"/>
    </source>
</evidence>
<dbReference type="PANTHER" id="PTHR42904:SF6">
    <property type="entry name" value="NAD-CAPPED RNA HYDROLASE NUDT12"/>
    <property type="match status" value="1"/>
</dbReference>
<evidence type="ECO:0000256" key="9">
    <source>
        <dbReference type="ARBA" id="ARBA00023679"/>
    </source>
</evidence>
<comment type="caution">
    <text evidence="11">The sequence shown here is derived from an EMBL/GenBank/DDBJ whole genome shotgun (WGS) entry which is preliminary data.</text>
</comment>
<dbReference type="InterPro" id="IPR000086">
    <property type="entry name" value="NUDIX_hydrolase_dom"/>
</dbReference>
<dbReference type="NCBIfam" id="NF001299">
    <property type="entry name" value="PRK00241.1"/>
    <property type="match status" value="1"/>
</dbReference>
<evidence type="ECO:0000256" key="3">
    <source>
        <dbReference type="ARBA" id="ARBA00009595"/>
    </source>
</evidence>
<gene>
    <name evidence="11" type="primary">nudC</name>
    <name evidence="11" type="ORF">NOF53_19870</name>
</gene>